<name>A0A024KXZ6_ECOLX</name>
<reference evidence="1" key="2">
    <citation type="submission" date="2020-06" db="EMBL/GenBank/DDBJ databases">
        <title>REHAB project genomes.</title>
        <authorList>
            <person name="Shaw L.P."/>
        </authorList>
    </citation>
    <scope>NUCLEOTIDE SEQUENCE</scope>
    <source>
        <strain evidence="1">RHBSTW-00474</strain>
        <plasmid evidence="1">pRHBSTW-00474_9</plasmid>
    </source>
</reference>
<dbReference type="RefSeq" id="WP_001774473.1">
    <property type="nucleotide sequence ID" value="NZ_BGCH01000010.1"/>
</dbReference>
<dbReference type="Proteomes" id="UP000622722">
    <property type="component" value="Unassembled WGS sequence"/>
</dbReference>
<geneLocation type="plasmid" evidence="1">
    <name>pRHBSTW-00474_9</name>
</geneLocation>
<evidence type="ECO:0000313" key="1">
    <source>
        <dbReference type="EMBL" id="MBA7721569.1"/>
    </source>
</evidence>
<dbReference type="EMBL" id="JABXPW010000009">
    <property type="protein sequence ID" value="MBA7721569.1"/>
    <property type="molecule type" value="Genomic_DNA"/>
</dbReference>
<dbReference type="EMBL" id="UGCP01000006">
    <property type="protein sequence ID" value="STL40362.1"/>
    <property type="molecule type" value="Genomic_DNA"/>
</dbReference>
<reference evidence="2 3" key="1">
    <citation type="submission" date="2018-06" db="EMBL/GenBank/DDBJ databases">
        <authorList>
            <consortium name="Pathogen Informatics"/>
            <person name="Doyle S."/>
        </authorList>
    </citation>
    <scope>NUCLEOTIDE SEQUENCE [LARGE SCALE GENOMIC DNA]</scope>
    <source>
        <strain evidence="2 3">NCTC8622</strain>
    </source>
</reference>
<accession>A0A024KXZ6</accession>
<dbReference type="Proteomes" id="UP000254079">
    <property type="component" value="Unassembled WGS sequence"/>
</dbReference>
<evidence type="ECO:0000313" key="4">
    <source>
        <dbReference type="Proteomes" id="UP000622722"/>
    </source>
</evidence>
<evidence type="ECO:0000313" key="3">
    <source>
        <dbReference type="Proteomes" id="UP000254079"/>
    </source>
</evidence>
<gene>
    <name evidence="1" type="ORF">HV209_23970</name>
    <name evidence="2" type="ORF">NCTC8622_07882</name>
</gene>
<dbReference type="AlphaFoldDB" id="A0A024KXZ6"/>
<keyword evidence="1" id="KW-0614">Plasmid</keyword>
<sequence>MQILIFLMSIISGTYLFLTGVRRGAYKPCFLHWLEAWLLAIKGGFVGFCLAEVQWGNSFLDVVAFLICSWNSHFVLRITKIWVFHLIYECIGKL</sequence>
<organism evidence="1 4">
    <name type="scientific">Escherichia coli</name>
    <dbReference type="NCBI Taxonomy" id="562"/>
    <lineage>
        <taxon>Bacteria</taxon>
        <taxon>Pseudomonadati</taxon>
        <taxon>Pseudomonadota</taxon>
        <taxon>Gammaproteobacteria</taxon>
        <taxon>Enterobacterales</taxon>
        <taxon>Enterobacteriaceae</taxon>
        <taxon>Escherichia</taxon>
    </lineage>
</organism>
<proteinExistence type="predicted"/>
<protein>
    <submittedName>
        <fullName evidence="1">Uncharacterized protein</fullName>
    </submittedName>
</protein>
<evidence type="ECO:0000313" key="2">
    <source>
        <dbReference type="EMBL" id="STL40362.1"/>
    </source>
</evidence>